<evidence type="ECO:0000259" key="3">
    <source>
        <dbReference type="SMART" id="SM01075"/>
    </source>
</evidence>
<dbReference type="InterPro" id="IPR045173">
    <property type="entry name" value="Cdt1"/>
</dbReference>
<dbReference type="GO" id="GO:0000278">
    <property type="term" value="P:mitotic cell cycle"/>
    <property type="evidence" value="ECO:0007669"/>
    <property type="project" value="TreeGrafter"/>
</dbReference>
<dbReference type="AlphaFoldDB" id="A0A1W4WZ13"/>
<accession>A0A1W4WZ13</accession>
<dbReference type="SMART" id="SM01075">
    <property type="entry name" value="CDT1"/>
    <property type="match status" value="1"/>
</dbReference>
<dbReference type="InterPro" id="IPR038090">
    <property type="entry name" value="Cdt1_C_WH_dom_sf"/>
</dbReference>
<evidence type="ECO:0000256" key="1">
    <source>
        <dbReference type="ARBA" id="ARBA00008356"/>
    </source>
</evidence>
<dbReference type="KEGG" id="apln:108737174"/>
<proteinExistence type="inferred from homology"/>
<dbReference type="GO" id="GO:0030174">
    <property type="term" value="P:regulation of DNA-templated DNA replication initiation"/>
    <property type="evidence" value="ECO:0007669"/>
    <property type="project" value="InterPro"/>
</dbReference>
<dbReference type="Pfam" id="PF08839">
    <property type="entry name" value="CDT1"/>
    <property type="match status" value="1"/>
</dbReference>
<comment type="similarity">
    <text evidence="1">Belongs to the Cdt1 family.</text>
</comment>
<dbReference type="SUPFAM" id="SSF46785">
    <property type="entry name" value="Winged helix' DNA-binding domain"/>
    <property type="match status" value="1"/>
</dbReference>
<protein>
    <submittedName>
        <fullName evidence="5">DNA replication factor Cdt1</fullName>
    </submittedName>
</protein>
<dbReference type="GO" id="GO:0003677">
    <property type="term" value="F:DNA binding"/>
    <property type="evidence" value="ECO:0007669"/>
    <property type="project" value="InterPro"/>
</dbReference>
<organism evidence="4 5">
    <name type="scientific">Agrilus planipennis</name>
    <name type="common">Emerald ash borer</name>
    <name type="synonym">Agrilus marcopoli</name>
    <dbReference type="NCBI Taxonomy" id="224129"/>
    <lineage>
        <taxon>Eukaryota</taxon>
        <taxon>Metazoa</taxon>
        <taxon>Ecdysozoa</taxon>
        <taxon>Arthropoda</taxon>
        <taxon>Hexapoda</taxon>
        <taxon>Insecta</taxon>
        <taxon>Pterygota</taxon>
        <taxon>Neoptera</taxon>
        <taxon>Endopterygota</taxon>
        <taxon>Coleoptera</taxon>
        <taxon>Polyphaga</taxon>
        <taxon>Elateriformia</taxon>
        <taxon>Buprestoidea</taxon>
        <taxon>Buprestidae</taxon>
        <taxon>Agrilinae</taxon>
        <taxon>Agrilus</taxon>
    </lineage>
</organism>
<dbReference type="PANTHER" id="PTHR28637:SF1">
    <property type="entry name" value="DNA REPLICATION FACTOR CDT1"/>
    <property type="match status" value="1"/>
</dbReference>
<dbReference type="GO" id="GO:0070182">
    <property type="term" value="F:DNA polymerase binding"/>
    <property type="evidence" value="ECO:0007669"/>
    <property type="project" value="TreeGrafter"/>
</dbReference>
<evidence type="ECO:0000313" key="4">
    <source>
        <dbReference type="Proteomes" id="UP000192223"/>
    </source>
</evidence>
<evidence type="ECO:0000313" key="5">
    <source>
        <dbReference type="RefSeq" id="XP_018325388.1"/>
    </source>
</evidence>
<gene>
    <name evidence="5" type="primary">LOC108737174</name>
</gene>
<reference evidence="5" key="1">
    <citation type="submission" date="2025-08" db="UniProtKB">
        <authorList>
            <consortium name="RefSeq"/>
        </authorList>
    </citation>
    <scope>IDENTIFICATION</scope>
    <source>
        <tissue evidence="5">Entire body</tissue>
    </source>
</reference>
<dbReference type="InterPro" id="IPR036390">
    <property type="entry name" value="WH_DNA-bd_sf"/>
</dbReference>
<keyword evidence="4" id="KW-1185">Reference proteome</keyword>
<dbReference type="OrthoDB" id="341730at2759"/>
<name>A0A1W4WZ13_AGRPL</name>
<sequence length="626" mass="71308">MSQPSVTTYFNSRKRSALEESKVSRAKKVLILDKNSLKTELKCLKELHNESISVISSSDKNIDSSPKIVTREIKIKTAEDLEEGLTKKTCLQSKPAKMPTKHRKLKELPKQSRIQEMFNKMAQMQQEEVTKVNPEDFETVKHVTPPSTPTKSTSIFQNKINSAGQPSLQEIRQKIVTSSKCSKLKQSLARFKEASSKLEEQEKKTAALKSPSLKTFQTINLEVNLSPQKVLSPEKAYLSPKKNSTSAKRNILGSLSPTKHSVAGLTAERKKSLETPAKESLTLPYKYRFLAEIFRALDTVSQLLFNRKETITFNKLKPAVEKILKRNFSEKHLAQIKTIYPEAFDFQKCKIRSFGAGLNSNNWELTVTPSINGDFMTSELILERRRKLFSILIEKLKDYHAEFLQTLDPPLEIPREVIKRWHPLFDLEKVPDIEPSPLPELPKEEKLTSGQEVLEKAKVLFSCNTRMERALQRLKEAQGDSPKPVATVTESNSILKGIPKALLEKVRQRQAAKALDTITRSETKEKELQMYTRLPEIARIIRNLFVAEKKNVLPFDTVLLGLDNSIHSFLNKKGLEEHVRLLAKEAPDWLTFLTLRGTVYIKIVKNADLAVVIKKLDELIKIKSEF</sequence>
<dbReference type="InterPro" id="IPR014939">
    <property type="entry name" value="CDT1_Gemini-bd-like"/>
</dbReference>
<dbReference type="GO" id="GO:0005634">
    <property type="term" value="C:nucleus"/>
    <property type="evidence" value="ECO:0007669"/>
    <property type="project" value="TreeGrafter"/>
</dbReference>
<dbReference type="GO" id="GO:0000076">
    <property type="term" value="P:DNA replication checkpoint signaling"/>
    <property type="evidence" value="ECO:0007669"/>
    <property type="project" value="TreeGrafter"/>
</dbReference>
<dbReference type="Proteomes" id="UP000192223">
    <property type="component" value="Unplaced"/>
</dbReference>
<dbReference type="Gene3D" id="1.10.10.1420">
    <property type="entry name" value="DNA replication factor Cdt1, C-terminal WH domain"/>
    <property type="match status" value="1"/>
</dbReference>
<dbReference type="GO" id="GO:0071163">
    <property type="term" value="P:DNA replication preinitiation complex assembly"/>
    <property type="evidence" value="ECO:0007669"/>
    <property type="project" value="InterPro"/>
</dbReference>
<dbReference type="CDD" id="cd08674">
    <property type="entry name" value="Cdt1_m"/>
    <property type="match status" value="1"/>
</dbReference>
<dbReference type="STRING" id="224129.A0A1W4WZ13"/>
<dbReference type="InParanoid" id="A0A1W4WZ13"/>
<dbReference type="GeneID" id="108737174"/>
<evidence type="ECO:0000256" key="2">
    <source>
        <dbReference type="ARBA" id="ARBA00023306"/>
    </source>
</evidence>
<dbReference type="RefSeq" id="XP_018325388.1">
    <property type="nucleotide sequence ID" value="XM_018469886.2"/>
</dbReference>
<dbReference type="InterPro" id="IPR032054">
    <property type="entry name" value="Cdt1_C"/>
</dbReference>
<dbReference type="FunCoup" id="A0A1W4WZ13">
    <property type="interactions" value="1162"/>
</dbReference>
<dbReference type="PANTHER" id="PTHR28637">
    <property type="entry name" value="DNA REPLICATION FACTOR CDT1"/>
    <property type="match status" value="1"/>
</dbReference>
<dbReference type="CDD" id="cd08767">
    <property type="entry name" value="Cdt1_c"/>
    <property type="match status" value="1"/>
</dbReference>
<keyword evidence="2" id="KW-0131">Cell cycle</keyword>
<feature type="domain" description="CDT1 Geminin-binding" evidence="3">
    <location>
        <begin position="283"/>
        <end position="440"/>
    </location>
</feature>
<dbReference type="Pfam" id="PF16679">
    <property type="entry name" value="CDT1_C"/>
    <property type="match status" value="1"/>
</dbReference>